<gene>
    <name evidence="2" type="ORF">AAF712_009264</name>
</gene>
<sequence length="186" mass="20623">MHLQENLKEVYGKDVRSQPEDLSSEWLYKRRTMQDVRDSVSNARDAVSKFRSSLGLTGYIRLPASESDSENGSGNHFRDEVIARQEREIADLRRALTQVPSPTGSDNTVRQGPGSPGPANRNVPSGVEDLISSQEREIAELKDVIKNFSENLRAQAASQAAEFDRLTGLYTRPSPENADGKSKSTM</sequence>
<dbReference type="Proteomes" id="UP001437256">
    <property type="component" value="Unassembled WGS sequence"/>
</dbReference>
<dbReference type="EMBL" id="JBBXMP010000073">
    <property type="protein sequence ID" value="KAL0063819.1"/>
    <property type="molecule type" value="Genomic_DNA"/>
</dbReference>
<feature type="region of interest" description="Disordered" evidence="1">
    <location>
        <begin position="163"/>
        <end position="186"/>
    </location>
</feature>
<organism evidence="2 3">
    <name type="scientific">Marasmius tenuissimus</name>
    <dbReference type="NCBI Taxonomy" id="585030"/>
    <lineage>
        <taxon>Eukaryota</taxon>
        <taxon>Fungi</taxon>
        <taxon>Dikarya</taxon>
        <taxon>Basidiomycota</taxon>
        <taxon>Agaricomycotina</taxon>
        <taxon>Agaricomycetes</taxon>
        <taxon>Agaricomycetidae</taxon>
        <taxon>Agaricales</taxon>
        <taxon>Marasmiineae</taxon>
        <taxon>Marasmiaceae</taxon>
        <taxon>Marasmius</taxon>
    </lineage>
</organism>
<evidence type="ECO:0000256" key="1">
    <source>
        <dbReference type="SAM" id="MobiDB-lite"/>
    </source>
</evidence>
<proteinExistence type="predicted"/>
<evidence type="ECO:0000313" key="2">
    <source>
        <dbReference type="EMBL" id="KAL0063819.1"/>
    </source>
</evidence>
<feature type="compositionally biased region" description="Polar residues" evidence="1">
    <location>
        <begin position="98"/>
        <end position="110"/>
    </location>
</feature>
<evidence type="ECO:0000313" key="3">
    <source>
        <dbReference type="Proteomes" id="UP001437256"/>
    </source>
</evidence>
<protein>
    <submittedName>
        <fullName evidence="2">Uncharacterized protein</fullName>
    </submittedName>
</protein>
<reference evidence="2 3" key="1">
    <citation type="submission" date="2024-05" db="EMBL/GenBank/DDBJ databases">
        <title>A draft genome resource for the thread blight pathogen Marasmius tenuissimus strain MS-2.</title>
        <authorList>
            <person name="Yulfo-Soto G.E."/>
            <person name="Baruah I.K."/>
            <person name="Amoako-Attah I."/>
            <person name="Bukari Y."/>
            <person name="Meinhardt L.W."/>
            <person name="Bailey B.A."/>
            <person name="Cohen S.P."/>
        </authorList>
    </citation>
    <scope>NUCLEOTIDE SEQUENCE [LARGE SCALE GENOMIC DNA]</scope>
    <source>
        <strain evidence="2 3">MS-2</strain>
    </source>
</reference>
<comment type="caution">
    <text evidence="2">The sequence shown here is derived from an EMBL/GenBank/DDBJ whole genome shotgun (WGS) entry which is preliminary data.</text>
</comment>
<name>A0ABR2ZSI9_9AGAR</name>
<feature type="region of interest" description="Disordered" evidence="1">
    <location>
        <begin position="94"/>
        <end position="126"/>
    </location>
</feature>
<accession>A0ABR2ZSI9</accession>
<keyword evidence="3" id="KW-1185">Reference proteome</keyword>